<dbReference type="InterPro" id="IPR036095">
    <property type="entry name" value="PTS_EIIB-like_sf"/>
</dbReference>
<protein>
    <recommendedName>
        <fullName evidence="2">Phosphotransferase system EIIB component type 2/3 domain-containing protein</fullName>
    </recommendedName>
</protein>
<dbReference type="Pfam" id="PF02302">
    <property type="entry name" value="PTS_IIB"/>
    <property type="match status" value="1"/>
</dbReference>
<name>A0ABP2J064_9ACTN</name>
<evidence type="ECO:0000313" key="3">
    <source>
        <dbReference type="EMBL" id="EFL43561.1"/>
    </source>
</evidence>
<keyword evidence="1" id="KW-0808">Transferase</keyword>
<dbReference type="Proteomes" id="UP000004431">
    <property type="component" value="Unassembled WGS sequence"/>
</dbReference>
<evidence type="ECO:0000259" key="2">
    <source>
        <dbReference type="Pfam" id="PF02302"/>
    </source>
</evidence>
<proteinExistence type="predicted"/>
<evidence type="ECO:0000256" key="1">
    <source>
        <dbReference type="ARBA" id="ARBA00022679"/>
    </source>
</evidence>
<accession>A0ABP2J064</accession>
<dbReference type="InterPro" id="IPR003501">
    <property type="entry name" value="PTS_EIIB_2/3"/>
</dbReference>
<dbReference type="RefSeq" id="WP_006304683.1">
    <property type="nucleotide sequence ID" value="NZ_AEDQ01000033.1"/>
</dbReference>
<organism evidence="3 4">
    <name type="scientific">Fannyhessea vaginae PB189-T1-4</name>
    <dbReference type="NCBI Taxonomy" id="866774"/>
    <lineage>
        <taxon>Bacteria</taxon>
        <taxon>Bacillati</taxon>
        <taxon>Actinomycetota</taxon>
        <taxon>Coriobacteriia</taxon>
        <taxon>Coriobacteriales</taxon>
        <taxon>Atopobiaceae</taxon>
        <taxon>Fannyhessea</taxon>
    </lineage>
</organism>
<dbReference type="EMBL" id="AEDQ01000033">
    <property type="protein sequence ID" value="EFL43561.1"/>
    <property type="molecule type" value="Genomic_DNA"/>
</dbReference>
<feature type="domain" description="Phosphotransferase system EIIB component type 2/3" evidence="2">
    <location>
        <begin position="5"/>
        <end position="58"/>
    </location>
</feature>
<dbReference type="SUPFAM" id="SSF52794">
    <property type="entry name" value="PTS system IIB component-like"/>
    <property type="match status" value="1"/>
</dbReference>
<comment type="caution">
    <text evidence="3">The sequence shown here is derived from an EMBL/GenBank/DDBJ whole genome shotgun (WGS) entry which is preliminary data.</text>
</comment>
<sequence>MAATIIIACGNGVATSHVVGEFLRAWCKQEKLQATIREVELSQLQEALEGADAYVSLVKSSMHPHIPVINGLAFLGAPGKRVELARLRAIITACMHR</sequence>
<reference evidence="3 4" key="1">
    <citation type="submission" date="2010-08" db="EMBL/GenBank/DDBJ databases">
        <authorList>
            <person name="Durkin A.S."/>
            <person name="Madupu R."/>
            <person name="Torralba M."/>
            <person name="Gillis M."/>
            <person name="Methe B."/>
            <person name="Sutton G."/>
            <person name="Nelson K.E."/>
        </authorList>
    </citation>
    <scope>NUCLEOTIDE SEQUENCE [LARGE SCALE GENOMIC DNA]</scope>
    <source>
        <strain evidence="3 4">PB189-T1-4</strain>
    </source>
</reference>
<evidence type="ECO:0000313" key="4">
    <source>
        <dbReference type="Proteomes" id="UP000004431"/>
    </source>
</evidence>
<gene>
    <name evidence="3" type="ORF">HMPREF9248_0686</name>
</gene>
<keyword evidence="4" id="KW-1185">Reference proteome</keyword>
<dbReference type="Gene3D" id="3.40.50.2300">
    <property type="match status" value="1"/>
</dbReference>